<dbReference type="Pfam" id="PF03235">
    <property type="entry name" value="GmrSD_N"/>
    <property type="match status" value="1"/>
</dbReference>
<dbReference type="RefSeq" id="WP_250873392.1">
    <property type="nucleotide sequence ID" value="NZ_JALXFV010000003.1"/>
</dbReference>
<evidence type="ECO:0000259" key="2">
    <source>
        <dbReference type="Pfam" id="PF07510"/>
    </source>
</evidence>
<feature type="domain" description="GmrSD restriction endonucleases N-terminal" evidence="1">
    <location>
        <begin position="10"/>
        <end position="275"/>
    </location>
</feature>
<gene>
    <name evidence="3" type="ORF">ACFSBT_09125</name>
</gene>
<sequence>MYDQRVTIAEAVEEIQRENYLLPAIQREIVWKRDQITDLFDSVLQGYPIGTFLYWDIEDENRDQYKMYGFIQNYITTTKYINTDSQTRNSEVIPDGSGDLKLVLDGQQRLSSFYVGLKGTYTYKQPYKWYRNESAWSKSRLYLNITSDPNEELDEGGDRNTRYEFSFLPVSDYDKRIVSRGDDLWFRAGAILNYSKQEDLDNFVFEMQSEYVDTENTGRRKNVGSNLRALWRAIHDKSYVTYFEEKEQDIDRVLEIFIRTNDGGTQLQKSDLLLSIATANWTEYDAREELTSFVDHLNTQLPSTNNYGKDFLLKSCLVLSDLSVRYRVGQFNRENVSKIEDEWPAIKEAIETAATLVNQFGIDENTLTSRNAVIPIAYYFKQTGVTVDQLKRDQEKYHRIKQDIKKWFVACLLNGTFSGNADTVLRTVRDILSQSEGKEFPLETINEEIANLGKVVGFNEEIADNVLEYEKGSKRTFLALSLLYPGNDWGSVQYHQDHIFPQNLLGEGSLRERGFSEEEVQWFTTERDKLANLQLLTEGENTSKQDTPFEEWVTGQARPFYKRHFIPQNPELHELDNFDEFVMERRELIKQHLLSVLSARSQPEDVDT</sequence>
<dbReference type="EMBL" id="JBHUDC010000003">
    <property type="protein sequence ID" value="MFD1513438.1"/>
    <property type="molecule type" value="Genomic_DNA"/>
</dbReference>
<dbReference type="Proteomes" id="UP001597187">
    <property type="component" value="Unassembled WGS sequence"/>
</dbReference>
<dbReference type="Pfam" id="PF07510">
    <property type="entry name" value="GmrSD_C"/>
    <property type="match status" value="1"/>
</dbReference>
<accession>A0ABD6AVY1</accession>
<keyword evidence="4" id="KW-1185">Reference proteome</keyword>
<evidence type="ECO:0000259" key="1">
    <source>
        <dbReference type="Pfam" id="PF03235"/>
    </source>
</evidence>
<proteinExistence type="predicted"/>
<dbReference type="PANTHER" id="PTHR37292">
    <property type="entry name" value="VNG6097C"/>
    <property type="match status" value="1"/>
</dbReference>
<dbReference type="InterPro" id="IPR011089">
    <property type="entry name" value="GmrSD_C"/>
</dbReference>
<dbReference type="AlphaFoldDB" id="A0ABD6AVY1"/>
<dbReference type="InterPro" id="IPR004919">
    <property type="entry name" value="GmrSD_N"/>
</dbReference>
<name>A0ABD6AVY1_9EURY</name>
<evidence type="ECO:0000313" key="3">
    <source>
        <dbReference type="EMBL" id="MFD1513438.1"/>
    </source>
</evidence>
<comment type="caution">
    <text evidence="3">The sequence shown here is derived from an EMBL/GenBank/DDBJ whole genome shotgun (WGS) entry which is preliminary data.</text>
</comment>
<dbReference type="PANTHER" id="PTHR37292:SF2">
    <property type="entry name" value="DUF262 DOMAIN-CONTAINING PROTEIN"/>
    <property type="match status" value="1"/>
</dbReference>
<organism evidence="3 4">
    <name type="scientific">Halomarina rubra</name>
    <dbReference type="NCBI Taxonomy" id="2071873"/>
    <lineage>
        <taxon>Archaea</taxon>
        <taxon>Methanobacteriati</taxon>
        <taxon>Methanobacteriota</taxon>
        <taxon>Stenosarchaea group</taxon>
        <taxon>Halobacteria</taxon>
        <taxon>Halobacteriales</taxon>
        <taxon>Natronomonadaceae</taxon>
        <taxon>Halomarina</taxon>
    </lineage>
</organism>
<reference evidence="3 4" key="1">
    <citation type="journal article" date="2019" name="Int. J. Syst. Evol. Microbiol.">
        <title>The Global Catalogue of Microorganisms (GCM) 10K type strain sequencing project: providing services to taxonomists for standard genome sequencing and annotation.</title>
        <authorList>
            <consortium name="The Broad Institute Genomics Platform"/>
            <consortium name="The Broad Institute Genome Sequencing Center for Infectious Disease"/>
            <person name="Wu L."/>
            <person name="Ma J."/>
        </authorList>
    </citation>
    <scope>NUCLEOTIDE SEQUENCE [LARGE SCALE GENOMIC DNA]</scope>
    <source>
        <strain evidence="3 4">CGMCC 1.12563</strain>
    </source>
</reference>
<evidence type="ECO:0000313" key="4">
    <source>
        <dbReference type="Proteomes" id="UP001597187"/>
    </source>
</evidence>
<feature type="domain" description="GmrSD restriction endonucleases C-terminal" evidence="2">
    <location>
        <begin position="474"/>
        <end position="586"/>
    </location>
</feature>
<protein>
    <submittedName>
        <fullName evidence="3">DUF262 domain-containing protein</fullName>
    </submittedName>
</protein>